<evidence type="ECO:0000313" key="1">
    <source>
        <dbReference type="EMBL" id="KAF9445631.1"/>
    </source>
</evidence>
<protein>
    <submittedName>
        <fullName evidence="1">Uncharacterized protein</fullName>
    </submittedName>
</protein>
<proteinExistence type="predicted"/>
<reference evidence="1" key="1">
    <citation type="submission" date="2020-11" db="EMBL/GenBank/DDBJ databases">
        <authorList>
            <consortium name="DOE Joint Genome Institute"/>
            <person name="Ahrendt S."/>
            <person name="Riley R."/>
            <person name="Andreopoulos W."/>
            <person name="Labutti K."/>
            <person name="Pangilinan J."/>
            <person name="Ruiz-Duenas F.J."/>
            <person name="Barrasa J.M."/>
            <person name="Sanchez-Garcia M."/>
            <person name="Camarero S."/>
            <person name="Miyauchi S."/>
            <person name="Serrano A."/>
            <person name="Linde D."/>
            <person name="Babiker R."/>
            <person name="Drula E."/>
            <person name="Ayuso-Fernandez I."/>
            <person name="Pacheco R."/>
            <person name="Padilla G."/>
            <person name="Ferreira P."/>
            <person name="Barriuso J."/>
            <person name="Kellner H."/>
            <person name="Castanera R."/>
            <person name="Alfaro M."/>
            <person name="Ramirez L."/>
            <person name="Pisabarro A.G."/>
            <person name="Kuo A."/>
            <person name="Tritt A."/>
            <person name="Lipzen A."/>
            <person name="He G."/>
            <person name="Yan M."/>
            <person name="Ng V."/>
            <person name="Cullen D."/>
            <person name="Martin F."/>
            <person name="Rosso M.-N."/>
            <person name="Henrissat B."/>
            <person name="Hibbett D."/>
            <person name="Martinez A.T."/>
            <person name="Grigoriev I.V."/>
        </authorList>
    </citation>
    <scope>NUCLEOTIDE SEQUENCE</scope>
    <source>
        <strain evidence="1">MF-IS2</strain>
    </source>
</reference>
<accession>A0A9P5X977</accession>
<gene>
    <name evidence="1" type="ORF">P691DRAFT_259922</name>
</gene>
<dbReference type="Proteomes" id="UP000807342">
    <property type="component" value="Unassembled WGS sequence"/>
</dbReference>
<dbReference type="EMBL" id="MU151290">
    <property type="protein sequence ID" value="KAF9445631.1"/>
    <property type="molecule type" value="Genomic_DNA"/>
</dbReference>
<keyword evidence="2" id="KW-1185">Reference proteome</keyword>
<evidence type="ECO:0000313" key="2">
    <source>
        <dbReference type="Proteomes" id="UP000807342"/>
    </source>
</evidence>
<name>A0A9P5X977_9AGAR</name>
<sequence>MYMKGSQILSVMNERTKLSLSRQCPGRTLSGYQTLEASRSETICTVKGLPDTATSCSVSSTHPSCSHSRSVTSNFTFPFPWQGHVRMLQSSPHFLMICIFFDLSIVSSPVRPSMIPAGTSTLLPSPSPSLTARSPLRTSVHNNLLSQLSTLLPTSSRPNANSQAPYRCPSLFHYHLTQCHKSRQLVLRKWLRMPLTIVLPVPIHLTNNPTHLPSSIVSTSKGRC</sequence>
<organism evidence="1 2">
    <name type="scientific">Macrolepiota fuliginosa MF-IS2</name>
    <dbReference type="NCBI Taxonomy" id="1400762"/>
    <lineage>
        <taxon>Eukaryota</taxon>
        <taxon>Fungi</taxon>
        <taxon>Dikarya</taxon>
        <taxon>Basidiomycota</taxon>
        <taxon>Agaricomycotina</taxon>
        <taxon>Agaricomycetes</taxon>
        <taxon>Agaricomycetidae</taxon>
        <taxon>Agaricales</taxon>
        <taxon>Agaricineae</taxon>
        <taxon>Agaricaceae</taxon>
        <taxon>Macrolepiota</taxon>
    </lineage>
</organism>
<dbReference type="AlphaFoldDB" id="A0A9P5X977"/>
<comment type="caution">
    <text evidence="1">The sequence shown here is derived from an EMBL/GenBank/DDBJ whole genome shotgun (WGS) entry which is preliminary data.</text>
</comment>